<dbReference type="InterPro" id="IPR001080">
    <property type="entry name" value="3Fe4S_ferredoxin"/>
</dbReference>
<dbReference type="Gene3D" id="3.30.70.20">
    <property type="match status" value="1"/>
</dbReference>
<evidence type="ECO:0000256" key="6">
    <source>
        <dbReference type="ARBA" id="ARBA00023014"/>
    </source>
</evidence>
<dbReference type="PRINTS" id="PR00352">
    <property type="entry name" value="3FE4SFRDOXIN"/>
</dbReference>
<evidence type="ECO:0000256" key="3">
    <source>
        <dbReference type="ARBA" id="ARBA00022723"/>
    </source>
</evidence>
<dbReference type="Pfam" id="PF13370">
    <property type="entry name" value="Fer4_13"/>
    <property type="match status" value="1"/>
</dbReference>
<feature type="domain" description="4Fe-4S ferredoxin-type" evidence="9">
    <location>
        <begin position="5"/>
        <end position="33"/>
    </location>
</feature>
<dbReference type="EMBL" id="JBHSPB010000004">
    <property type="protein sequence ID" value="MFC5720023.1"/>
    <property type="molecule type" value="Genomic_DNA"/>
</dbReference>
<organism evidence="10 11">
    <name type="scientific">Streptomyces gamaensis</name>
    <dbReference type="NCBI Taxonomy" id="1763542"/>
    <lineage>
        <taxon>Bacteria</taxon>
        <taxon>Bacillati</taxon>
        <taxon>Actinomycetota</taxon>
        <taxon>Actinomycetes</taxon>
        <taxon>Kitasatosporales</taxon>
        <taxon>Streptomycetaceae</taxon>
        <taxon>Streptomyces</taxon>
    </lineage>
</organism>
<dbReference type="RefSeq" id="WP_390315132.1">
    <property type="nucleotide sequence ID" value="NZ_JBHSPB010000004.1"/>
</dbReference>
<evidence type="ECO:0000256" key="2">
    <source>
        <dbReference type="ARBA" id="ARBA00022448"/>
    </source>
</evidence>
<protein>
    <recommendedName>
        <fullName evidence="8">Ferredoxin</fullName>
    </recommendedName>
</protein>
<evidence type="ECO:0000259" key="9">
    <source>
        <dbReference type="PROSITE" id="PS51379"/>
    </source>
</evidence>
<evidence type="ECO:0000256" key="1">
    <source>
        <dbReference type="ARBA" id="ARBA00001927"/>
    </source>
</evidence>
<sequence>MPARWRVEVDRDVCVGSGMCAALAPDSFALGPDRRSRPLEEETDPREDVLEAAENCPVEAISVRVAGAGVFPAGD</sequence>
<reference evidence="11" key="1">
    <citation type="journal article" date="2019" name="Int. J. Syst. Evol. Microbiol.">
        <title>The Global Catalogue of Microorganisms (GCM) 10K type strain sequencing project: providing services to taxonomists for standard genome sequencing and annotation.</title>
        <authorList>
            <consortium name="The Broad Institute Genomics Platform"/>
            <consortium name="The Broad Institute Genome Sequencing Center for Infectious Disease"/>
            <person name="Wu L."/>
            <person name="Ma J."/>
        </authorList>
    </citation>
    <scope>NUCLEOTIDE SEQUENCE [LARGE SCALE GENOMIC DNA]</scope>
    <source>
        <strain evidence="11">CGMCC 4.7304</strain>
    </source>
</reference>
<dbReference type="Proteomes" id="UP001596083">
    <property type="component" value="Unassembled WGS sequence"/>
</dbReference>
<keyword evidence="3 8" id="KW-0479">Metal-binding</keyword>
<evidence type="ECO:0000256" key="8">
    <source>
        <dbReference type="RuleBase" id="RU368020"/>
    </source>
</evidence>
<keyword evidence="11" id="KW-1185">Reference proteome</keyword>
<dbReference type="PANTHER" id="PTHR36923">
    <property type="entry name" value="FERREDOXIN"/>
    <property type="match status" value="1"/>
</dbReference>
<keyword evidence="6 8" id="KW-0411">Iron-sulfur</keyword>
<accession>A0ABW0YX68</accession>
<dbReference type="PROSITE" id="PS51379">
    <property type="entry name" value="4FE4S_FER_2"/>
    <property type="match status" value="1"/>
</dbReference>
<evidence type="ECO:0000256" key="4">
    <source>
        <dbReference type="ARBA" id="ARBA00022982"/>
    </source>
</evidence>
<dbReference type="InterPro" id="IPR017896">
    <property type="entry name" value="4Fe4S_Fe-S-bd"/>
</dbReference>
<keyword evidence="7" id="KW-0003">3Fe-4S</keyword>
<name>A0ABW0YX68_9ACTN</name>
<dbReference type="SUPFAM" id="SSF54862">
    <property type="entry name" value="4Fe-4S ferredoxins"/>
    <property type="match status" value="1"/>
</dbReference>
<dbReference type="PANTHER" id="PTHR36923:SF3">
    <property type="entry name" value="FERREDOXIN"/>
    <property type="match status" value="1"/>
</dbReference>
<evidence type="ECO:0000256" key="7">
    <source>
        <dbReference type="ARBA" id="ARBA00023291"/>
    </source>
</evidence>
<keyword evidence="2 8" id="KW-0813">Transport</keyword>
<keyword evidence="5 8" id="KW-0408">Iron</keyword>
<gene>
    <name evidence="10" type="ORF">ACFP1Z_07555</name>
</gene>
<proteinExistence type="predicted"/>
<dbReference type="InterPro" id="IPR051269">
    <property type="entry name" value="Fe-S_cluster_ET"/>
</dbReference>
<evidence type="ECO:0000313" key="11">
    <source>
        <dbReference type="Proteomes" id="UP001596083"/>
    </source>
</evidence>
<comment type="function">
    <text evidence="8">Ferredoxins are iron-sulfur proteins that transfer electrons in a wide variety of metabolic reactions.</text>
</comment>
<evidence type="ECO:0000256" key="5">
    <source>
        <dbReference type="ARBA" id="ARBA00023004"/>
    </source>
</evidence>
<comment type="cofactor">
    <cofactor evidence="1">
        <name>[3Fe-4S] cluster</name>
        <dbReference type="ChEBI" id="CHEBI:21137"/>
    </cofactor>
</comment>
<keyword evidence="4 8" id="KW-0249">Electron transport</keyword>
<comment type="caution">
    <text evidence="10">The sequence shown here is derived from an EMBL/GenBank/DDBJ whole genome shotgun (WGS) entry which is preliminary data.</text>
</comment>
<evidence type="ECO:0000313" key="10">
    <source>
        <dbReference type="EMBL" id="MFC5720023.1"/>
    </source>
</evidence>